<dbReference type="Proteomes" id="UP000308018">
    <property type="component" value="Unassembled WGS sequence"/>
</dbReference>
<dbReference type="Proteomes" id="UP000235579">
    <property type="component" value="Unassembled WGS sequence"/>
</dbReference>
<sequence length="113" mass="12866">MTLSQSLTAIAVAFITVFTPLFLNKNRSESADEKLSKLKITLDIAKDCLTLLEIEKEHVELHRIHNPTAEGSKLKVRNDVHLVYGRKPSKRCTPSRLETVIQSLEKQIKELEK</sequence>
<protein>
    <submittedName>
        <fullName evidence="2">Uncharacterized protein</fullName>
    </submittedName>
</protein>
<dbReference type="EMBL" id="MDBP01000014">
    <property type="protein sequence ID" value="PMP17770.1"/>
    <property type="molecule type" value="Genomic_DNA"/>
</dbReference>
<keyword evidence="1" id="KW-1133">Transmembrane helix</keyword>
<accession>A0A2N7NNA3</accession>
<proteinExistence type="predicted"/>
<dbReference type="AlphaFoldDB" id="A0A2N7NNA3"/>
<dbReference type="RefSeq" id="WP_102257417.1">
    <property type="nucleotide sequence ID" value="NZ_MDBG01000002.1"/>
</dbReference>
<reference evidence="2" key="2">
    <citation type="submission" date="2016-07" db="EMBL/GenBank/DDBJ databases">
        <authorList>
            <person name="Wan K."/>
            <person name="Booth B."/>
            <person name="Spirohn K."/>
            <person name="Hao T."/>
            <person name="Hu Y."/>
            <person name="Calderwood M."/>
            <person name="Hill D."/>
            <person name="Mohr S."/>
            <person name="Vidal M."/>
            <person name="Celniker S."/>
            <person name="Perrimon N."/>
        </authorList>
    </citation>
    <scope>NUCLEOTIDE SEQUENCE</scope>
    <source>
        <strain evidence="2">10N.222.48.A2</strain>
    </source>
</reference>
<reference evidence="2" key="3">
    <citation type="journal article" date="2018" name="Nature">
        <title>A major lineage of non-tailed dsDNA viruses as unrecognized killers of marine bacteria.</title>
        <authorList>
            <person name="Kauffman K.M."/>
            <person name="Hussain F.A."/>
            <person name="Yang J."/>
            <person name="Arevalo P."/>
            <person name="Brown J.M."/>
            <person name="Chang W.K."/>
            <person name="VanInsberghe D."/>
            <person name="Elsherbini J."/>
            <person name="Sharma R.S."/>
            <person name="Cutler M.B."/>
            <person name="Kelly L."/>
            <person name="Polz M.F."/>
        </authorList>
    </citation>
    <scope>NUCLEOTIDE SEQUENCE</scope>
    <source>
        <strain evidence="2">10N.222.48.A2</strain>
    </source>
</reference>
<gene>
    <name evidence="2" type="ORF">BCS92_05020</name>
    <name evidence="3" type="ORF">FC057_22740</name>
</gene>
<name>A0A2N7NNA3_9VIBR</name>
<evidence type="ECO:0000313" key="3">
    <source>
        <dbReference type="EMBL" id="TKG28008.1"/>
    </source>
</evidence>
<evidence type="ECO:0000256" key="1">
    <source>
        <dbReference type="SAM" id="Phobius"/>
    </source>
</evidence>
<comment type="caution">
    <text evidence="2">The sequence shown here is derived from an EMBL/GenBank/DDBJ whole genome shotgun (WGS) entry which is preliminary data.</text>
</comment>
<reference evidence="4" key="1">
    <citation type="submission" date="2016-07" db="EMBL/GenBank/DDBJ databases">
        <title>Nontailed viruses are major unrecognized killers of bacteria in the ocean.</title>
        <authorList>
            <person name="Kauffman K."/>
            <person name="Hussain F."/>
            <person name="Yang J."/>
            <person name="Arevalo P."/>
            <person name="Brown J."/>
            <person name="Cutler M."/>
            <person name="Kelly L."/>
            <person name="Polz M.F."/>
        </authorList>
    </citation>
    <scope>NUCLEOTIDE SEQUENCE [LARGE SCALE GENOMIC DNA]</scope>
    <source>
        <strain evidence="4">10N.222.48.A2</strain>
    </source>
</reference>
<keyword evidence="1" id="KW-0812">Transmembrane</keyword>
<dbReference type="EMBL" id="SYVV01000043">
    <property type="protein sequence ID" value="TKG28008.1"/>
    <property type="molecule type" value="Genomic_DNA"/>
</dbReference>
<evidence type="ECO:0000313" key="2">
    <source>
        <dbReference type="EMBL" id="PMP17770.1"/>
    </source>
</evidence>
<keyword evidence="1" id="KW-0472">Membrane</keyword>
<evidence type="ECO:0000313" key="4">
    <source>
        <dbReference type="Proteomes" id="UP000235579"/>
    </source>
</evidence>
<feature type="transmembrane region" description="Helical" evidence="1">
    <location>
        <begin position="6"/>
        <end position="24"/>
    </location>
</feature>
<reference evidence="3 5" key="4">
    <citation type="submission" date="2019-04" db="EMBL/GenBank/DDBJ databases">
        <title>A reverse ecology approach based on a biological definition of microbial populations.</title>
        <authorList>
            <person name="Arevalo P."/>
            <person name="Vaninsberghe D."/>
            <person name="Elsherbini J."/>
            <person name="Gore J."/>
            <person name="Polz M."/>
        </authorList>
    </citation>
    <scope>NUCLEOTIDE SEQUENCE [LARGE SCALE GENOMIC DNA]</scope>
    <source>
        <strain evidence="3 5">10N.222.45.A8</strain>
    </source>
</reference>
<evidence type="ECO:0000313" key="5">
    <source>
        <dbReference type="Proteomes" id="UP000308018"/>
    </source>
</evidence>
<organism evidence="2 4">
    <name type="scientific">Vibrio tasmaniensis</name>
    <dbReference type="NCBI Taxonomy" id="212663"/>
    <lineage>
        <taxon>Bacteria</taxon>
        <taxon>Pseudomonadati</taxon>
        <taxon>Pseudomonadota</taxon>
        <taxon>Gammaproteobacteria</taxon>
        <taxon>Vibrionales</taxon>
        <taxon>Vibrionaceae</taxon>
        <taxon>Vibrio</taxon>
    </lineage>
</organism>